<reference evidence="1" key="1">
    <citation type="submission" date="2021-01" db="EMBL/GenBank/DDBJ databases">
        <authorList>
            <person name="Corre E."/>
            <person name="Pelletier E."/>
            <person name="Niang G."/>
            <person name="Scheremetjew M."/>
            <person name="Finn R."/>
            <person name="Kale V."/>
            <person name="Holt S."/>
            <person name="Cochrane G."/>
            <person name="Meng A."/>
            <person name="Brown T."/>
            <person name="Cohen L."/>
        </authorList>
    </citation>
    <scope>NUCLEOTIDE SEQUENCE</scope>
    <source>
        <strain evidence="1">B650</strain>
    </source>
</reference>
<accession>A0A7S2K7Y5</accession>
<dbReference type="AlphaFoldDB" id="A0A7S2K7Y5"/>
<gene>
    <name evidence="1" type="ORF">LDAN0321_LOCUS6033</name>
</gene>
<dbReference type="InterPro" id="IPR036770">
    <property type="entry name" value="Ankyrin_rpt-contain_sf"/>
</dbReference>
<evidence type="ECO:0000313" key="1">
    <source>
        <dbReference type="EMBL" id="CAD9567614.1"/>
    </source>
</evidence>
<proteinExistence type="predicted"/>
<sequence length="384" mass="42799">MAKADVITNRIIYDLAKESKWEELKTKLDLMPIGAKYVDVDEGQVALHVVCSKLGDDVLDKSNDKSDDKLKKKLPPDITVVKKLLEYYPDTAMLQNMNGDLPIHLCVSCSSLNKNKLVIIQTLLNAAPEAVQVANDAEKTPLGIVYLNFMKPDVSQNQALLSKVCTVEEMLKEEKVKVRDLFVAGSALILASDGISPVALKINIDDENKSIEFDYLLQNLSSALHNYSNITTPPGFLELSSRLFSNEVALEQQRVRHAKEEKAKEDELLGIAPSTNISKVKSEDMVLHKTISAGITWEWGLQSVAQSLLITTEGTQEFKELVGKSRLYPFLSAAVGVKTDLDTVWQLLRAYPDVVRDFIPKKYVLKGEREKKKKSAGFCKCVIM</sequence>
<dbReference type="Gene3D" id="1.25.40.20">
    <property type="entry name" value="Ankyrin repeat-containing domain"/>
    <property type="match status" value="1"/>
</dbReference>
<dbReference type="EMBL" id="HBGY01009559">
    <property type="protein sequence ID" value="CAD9567614.1"/>
    <property type="molecule type" value="Transcribed_RNA"/>
</dbReference>
<protein>
    <submittedName>
        <fullName evidence="1">Uncharacterized protein</fullName>
    </submittedName>
</protein>
<organism evidence="1">
    <name type="scientific">Leptocylindrus danicus</name>
    <dbReference type="NCBI Taxonomy" id="163516"/>
    <lineage>
        <taxon>Eukaryota</taxon>
        <taxon>Sar</taxon>
        <taxon>Stramenopiles</taxon>
        <taxon>Ochrophyta</taxon>
        <taxon>Bacillariophyta</taxon>
        <taxon>Coscinodiscophyceae</taxon>
        <taxon>Chaetocerotophycidae</taxon>
        <taxon>Leptocylindrales</taxon>
        <taxon>Leptocylindraceae</taxon>
        <taxon>Leptocylindrus</taxon>
    </lineage>
</organism>
<name>A0A7S2K7Y5_9STRA</name>